<evidence type="ECO:0000313" key="2">
    <source>
        <dbReference type="EMBL" id="EJC97733.1"/>
    </source>
</evidence>
<feature type="compositionally biased region" description="Basic and acidic residues" evidence="1">
    <location>
        <begin position="1"/>
        <end position="14"/>
    </location>
</feature>
<dbReference type="RefSeq" id="XP_007271959.1">
    <property type="nucleotide sequence ID" value="XM_007271897.1"/>
</dbReference>
<feature type="compositionally biased region" description="Low complexity" evidence="1">
    <location>
        <begin position="105"/>
        <end position="121"/>
    </location>
</feature>
<dbReference type="KEGG" id="fme:FOMMEDRAFT_162541"/>
<feature type="region of interest" description="Disordered" evidence="1">
    <location>
        <begin position="1"/>
        <end position="25"/>
    </location>
</feature>
<sequence>MTKEARKNQKDGRGEALSMPTDPRTHMPLVSAGFNPILYVFCGKRHKGIPHVLFSNCLSFSTGSTCIQLTCSKAARIVVTADEDALATEPYCHLRPARRLGTDRSTSSTPQPSSSSSPASQYPRDEITACCHPSYKLQSKSSTPVIRQPARRAPNPHISPPRHRYQASTRAIDLDNSIFVAIPDI</sequence>
<feature type="region of interest" description="Disordered" evidence="1">
    <location>
        <begin position="137"/>
        <end position="166"/>
    </location>
</feature>
<evidence type="ECO:0000256" key="1">
    <source>
        <dbReference type="SAM" id="MobiDB-lite"/>
    </source>
</evidence>
<accession>R7SGC2</accession>
<proteinExistence type="predicted"/>
<dbReference type="AlphaFoldDB" id="R7SGC2"/>
<keyword evidence="3" id="KW-1185">Reference proteome</keyword>
<evidence type="ECO:0000313" key="3">
    <source>
        <dbReference type="Proteomes" id="UP000053630"/>
    </source>
</evidence>
<dbReference type="EMBL" id="JH717985">
    <property type="protein sequence ID" value="EJC97733.1"/>
    <property type="molecule type" value="Genomic_DNA"/>
</dbReference>
<dbReference type="GeneID" id="18675850"/>
<gene>
    <name evidence="2" type="ORF">FOMMEDRAFT_162541</name>
</gene>
<name>R7SGC2_FOMME</name>
<reference evidence="3" key="1">
    <citation type="journal article" date="2012" name="Science">
        <title>The Paleozoic origin of enzymatic lignin decomposition reconstructed from 31 fungal genomes.</title>
        <authorList>
            <person name="Floudas D."/>
            <person name="Binder M."/>
            <person name="Riley R."/>
            <person name="Barry K."/>
            <person name="Blanchette R.A."/>
            <person name="Henrissat B."/>
            <person name="Martinez A.T."/>
            <person name="Otillar R."/>
            <person name="Spatafora J.W."/>
            <person name="Yadav J.S."/>
            <person name="Aerts A."/>
            <person name="Benoit I."/>
            <person name="Boyd A."/>
            <person name="Carlson A."/>
            <person name="Copeland A."/>
            <person name="Coutinho P.M."/>
            <person name="de Vries R.P."/>
            <person name="Ferreira P."/>
            <person name="Findley K."/>
            <person name="Foster B."/>
            <person name="Gaskell J."/>
            <person name="Glotzer D."/>
            <person name="Gorecki P."/>
            <person name="Heitman J."/>
            <person name="Hesse C."/>
            <person name="Hori C."/>
            <person name="Igarashi K."/>
            <person name="Jurgens J.A."/>
            <person name="Kallen N."/>
            <person name="Kersten P."/>
            <person name="Kohler A."/>
            <person name="Kuees U."/>
            <person name="Kumar T.K.A."/>
            <person name="Kuo A."/>
            <person name="LaButti K."/>
            <person name="Larrondo L.F."/>
            <person name="Lindquist E."/>
            <person name="Ling A."/>
            <person name="Lombard V."/>
            <person name="Lucas S."/>
            <person name="Lundell T."/>
            <person name="Martin R."/>
            <person name="McLaughlin D.J."/>
            <person name="Morgenstern I."/>
            <person name="Morin E."/>
            <person name="Murat C."/>
            <person name="Nagy L.G."/>
            <person name="Nolan M."/>
            <person name="Ohm R.A."/>
            <person name="Patyshakuliyeva A."/>
            <person name="Rokas A."/>
            <person name="Ruiz-Duenas F.J."/>
            <person name="Sabat G."/>
            <person name="Salamov A."/>
            <person name="Samejima M."/>
            <person name="Schmutz J."/>
            <person name="Slot J.C."/>
            <person name="St John F."/>
            <person name="Stenlid J."/>
            <person name="Sun H."/>
            <person name="Sun S."/>
            <person name="Syed K."/>
            <person name="Tsang A."/>
            <person name="Wiebenga A."/>
            <person name="Young D."/>
            <person name="Pisabarro A."/>
            <person name="Eastwood D.C."/>
            <person name="Martin F."/>
            <person name="Cullen D."/>
            <person name="Grigoriev I.V."/>
            <person name="Hibbett D.S."/>
        </authorList>
    </citation>
    <scope>NUCLEOTIDE SEQUENCE [LARGE SCALE GENOMIC DNA]</scope>
    <source>
        <strain evidence="3">MF3/22</strain>
    </source>
</reference>
<organism evidence="2 3">
    <name type="scientific">Fomitiporia mediterranea (strain MF3/22)</name>
    <name type="common">Grapevine white-rot fungus</name>
    <dbReference type="NCBI Taxonomy" id="694068"/>
    <lineage>
        <taxon>Eukaryota</taxon>
        <taxon>Fungi</taxon>
        <taxon>Dikarya</taxon>
        <taxon>Basidiomycota</taxon>
        <taxon>Agaricomycotina</taxon>
        <taxon>Agaricomycetes</taxon>
        <taxon>Hymenochaetales</taxon>
        <taxon>Hymenochaetaceae</taxon>
        <taxon>Fomitiporia</taxon>
    </lineage>
</organism>
<dbReference type="Proteomes" id="UP000053630">
    <property type="component" value="Unassembled WGS sequence"/>
</dbReference>
<protein>
    <submittedName>
        <fullName evidence="2">Uncharacterized protein</fullName>
    </submittedName>
</protein>
<feature type="region of interest" description="Disordered" evidence="1">
    <location>
        <begin position="97"/>
        <end position="123"/>
    </location>
</feature>